<comment type="caution">
    <text evidence="17">The sequence shown here is derived from an EMBL/GenBank/DDBJ whole genome shotgun (WGS) entry which is preliminary data.</text>
</comment>
<dbReference type="SMART" id="SM00388">
    <property type="entry name" value="HisKA"/>
    <property type="match status" value="1"/>
</dbReference>
<keyword evidence="4" id="KW-1003">Cell membrane</keyword>
<keyword evidence="10" id="KW-0067">ATP-binding</keyword>
<accession>A0ABU9K659</accession>
<evidence type="ECO:0000313" key="18">
    <source>
        <dbReference type="Proteomes" id="UP001389717"/>
    </source>
</evidence>
<dbReference type="SUPFAM" id="SSF55874">
    <property type="entry name" value="ATPase domain of HSP90 chaperone/DNA topoisomerase II/histidine kinase"/>
    <property type="match status" value="1"/>
</dbReference>
<dbReference type="SMART" id="SM00304">
    <property type="entry name" value="HAMP"/>
    <property type="match status" value="1"/>
</dbReference>
<evidence type="ECO:0000256" key="13">
    <source>
        <dbReference type="ARBA" id="ARBA00023136"/>
    </source>
</evidence>
<keyword evidence="9 17" id="KW-0418">Kinase</keyword>
<evidence type="ECO:0000256" key="3">
    <source>
        <dbReference type="ARBA" id="ARBA00012438"/>
    </source>
</evidence>
<evidence type="ECO:0000259" key="16">
    <source>
        <dbReference type="PROSITE" id="PS50885"/>
    </source>
</evidence>
<dbReference type="Gene3D" id="1.10.287.130">
    <property type="match status" value="1"/>
</dbReference>
<feature type="domain" description="Histidine kinase" evidence="15">
    <location>
        <begin position="139"/>
        <end position="352"/>
    </location>
</feature>
<keyword evidence="18" id="KW-1185">Reference proteome</keyword>
<gene>
    <name evidence="17" type="ORF">AAEO50_01745</name>
</gene>
<proteinExistence type="predicted"/>
<evidence type="ECO:0000256" key="11">
    <source>
        <dbReference type="ARBA" id="ARBA00022989"/>
    </source>
</evidence>
<evidence type="ECO:0000256" key="5">
    <source>
        <dbReference type="ARBA" id="ARBA00022553"/>
    </source>
</evidence>
<dbReference type="InterPro" id="IPR005467">
    <property type="entry name" value="His_kinase_dom"/>
</dbReference>
<keyword evidence="5" id="KW-0597">Phosphoprotein</keyword>
<keyword evidence="6" id="KW-0808">Transferase</keyword>
<dbReference type="Gene3D" id="3.30.565.10">
    <property type="entry name" value="Histidine kinase-like ATPase, C-terminal domain"/>
    <property type="match status" value="1"/>
</dbReference>
<dbReference type="EMBL" id="JBBYAF010000002">
    <property type="protein sequence ID" value="MEL3970987.1"/>
    <property type="molecule type" value="Genomic_DNA"/>
</dbReference>
<evidence type="ECO:0000256" key="1">
    <source>
        <dbReference type="ARBA" id="ARBA00000085"/>
    </source>
</evidence>
<organism evidence="17 18">
    <name type="scientific">Rossellomorea oryzaecorticis</name>
    <dbReference type="NCBI Taxonomy" id="1396505"/>
    <lineage>
        <taxon>Bacteria</taxon>
        <taxon>Bacillati</taxon>
        <taxon>Bacillota</taxon>
        <taxon>Bacilli</taxon>
        <taxon>Bacillales</taxon>
        <taxon>Bacillaceae</taxon>
        <taxon>Rossellomorea</taxon>
    </lineage>
</organism>
<comment type="catalytic activity">
    <reaction evidence="1">
        <text>ATP + protein L-histidine = ADP + protein N-phospho-L-histidine.</text>
        <dbReference type="EC" id="2.7.13.3"/>
    </reaction>
</comment>
<dbReference type="CDD" id="cd00082">
    <property type="entry name" value="HisKA"/>
    <property type="match status" value="1"/>
</dbReference>
<dbReference type="EC" id="2.7.13.3" evidence="3"/>
<feature type="transmembrane region" description="Helical" evidence="14">
    <location>
        <begin position="58"/>
        <end position="78"/>
    </location>
</feature>
<dbReference type="PANTHER" id="PTHR45528:SF1">
    <property type="entry name" value="SENSOR HISTIDINE KINASE CPXA"/>
    <property type="match status" value="1"/>
</dbReference>
<dbReference type="CDD" id="cd06225">
    <property type="entry name" value="HAMP"/>
    <property type="match status" value="1"/>
</dbReference>
<dbReference type="InterPro" id="IPR036890">
    <property type="entry name" value="HATPase_C_sf"/>
</dbReference>
<evidence type="ECO:0000256" key="12">
    <source>
        <dbReference type="ARBA" id="ARBA00023012"/>
    </source>
</evidence>
<dbReference type="SMART" id="SM00387">
    <property type="entry name" value="HATPase_c"/>
    <property type="match status" value="1"/>
</dbReference>
<name>A0ABU9K659_9BACI</name>
<dbReference type="RefSeq" id="WP_341979744.1">
    <property type="nucleotide sequence ID" value="NZ_JBBYAF010000002.1"/>
</dbReference>
<feature type="transmembrane region" description="Helical" evidence="14">
    <location>
        <begin position="7"/>
        <end position="31"/>
    </location>
</feature>
<dbReference type="Pfam" id="PF00672">
    <property type="entry name" value="HAMP"/>
    <property type="match status" value="1"/>
</dbReference>
<dbReference type="InterPro" id="IPR003661">
    <property type="entry name" value="HisK_dim/P_dom"/>
</dbReference>
<reference evidence="17 18" key="1">
    <citation type="submission" date="2024-04" db="EMBL/GenBank/DDBJ databases">
        <title>Bacillus oryzaecorticis sp. nov., a moderately halophilic bacterium isolated from rice husks.</title>
        <authorList>
            <person name="Zhu H.-S."/>
        </authorList>
    </citation>
    <scope>NUCLEOTIDE SEQUENCE [LARGE SCALE GENOMIC DNA]</scope>
    <source>
        <strain evidence="17 18">ZC255</strain>
    </source>
</reference>
<keyword evidence="12" id="KW-0902">Two-component regulatory system</keyword>
<dbReference type="Gene3D" id="6.10.340.10">
    <property type="match status" value="1"/>
</dbReference>
<keyword evidence="13 14" id="KW-0472">Membrane</keyword>
<evidence type="ECO:0000256" key="2">
    <source>
        <dbReference type="ARBA" id="ARBA00004651"/>
    </source>
</evidence>
<evidence type="ECO:0000256" key="7">
    <source>
        <dbReference type="ARBA" id="ARBA00022692"/>
    </source>
</evidence>
<evidence type="ECO:0000256" key="9">
    <source>
        <dbReference type="ARBA" id="ARBA00022777"/>
    </source>
</evidence>
<evidence type="ECO:0000256" key="6">
    <source>
        <dbReference type="ARBA" id="ARBA00022679"/>
    </source>
</evidence>
<feature type="domain" description="HAMP" evidence="16">
    <location>
        <begin position="79"/>
        <end position="131"/>
    </location>
</feature>
<protein>
    <recommendedName>
        <fullName evidence="3">histidine kinase</fullName>
        <ecNumber evidence="3">2.7.13.3</ecNumber>
    </recommendedName>
</protein>
<evidence type="ECO:0000259" key="15">
    <source>
        <dbReference type="PROSITE" id="PS50109"/>
    </source>
</evidence>
<dbReference type="Proteomes" id="UP001389717">
    <property type="component" value="Unassembled WGS sequence"/>
</dbReference>
<evidence type="ECO:0000256" key="14">
    <source>
        <dbReference type="SAM" id="Phobius"/>
    </source>
</evidence>
<sequence>MGNRKKLGSLLSQLTFLNTFIIAAVILIAGFTVKNYACNLVNQQQITGANLEILLNDYLIKVSVLAFILAGGFHFFFIKWLTTPLKRLTEATQTLKRGEQPERLKKPLIYEVKELSEAFNDLSETTALIKAKQNRLLRDLSHELRTPLTNLTGYLEGLEKGIIEGDKDIYRSLQEETGRIERLLQQLVRINQWTAEEKLTDHRQEPVLIHKLLQNRITAFQLKFRQKEIDAAVDLAPCSLYGNSDGLHQVFNNLLQNMTDYDIGKKVNIKGFVENQYYIIQFYHQGKEIPEDEKDLIFERFYRVDSSRSFVTDGAGLGLAITKEIVKAHSGTLTLDTDGHHHTFEVRLPINHYGTEEDQDESTMV</sequence>
<comment type="subcellular location">
    <subcellularLocation>
        <location evidence="2">Cell membrane</location>
        <topology evidence="2">Multi-pass membrane protein</topology>
    </subcellularLocation>
</comment>
<keyword evidence="7 14" id="KW-0812">Transmembrane</keyword>
<dbReference type="InterPro" id="IPR004358">
    <property type="entry name" value="Sig_transdc_His_kin-like_C"/>
</dbReference>
<keyword evidence="8" id="KW-0547">Nucleotide-binding</keyword>
<dbReference type="InterPro" id="IPR003660">
    <property type="entry name" value="HAMP_dom"/>
</dbReference>
<dbReference type="PROSITE" id="PS50109">
    <property type="entry name" value="HIS_KIN"/>
    <property type="match status" value="1"/>
</dbReference>
<dbReference type="Pfam" id="PF02518">
    <property type="entry name" value="HATPase_c"/>
    <property type="match status" value="1"/>
</dbReference>
<dbReference type="PANTHER" id="PTHR45528">
    <property type="entry name" value="SENSOR HISTIDINE KINASE CPXA"/>
    <property type="match status" value="1"/>
</dbReference>
<evidence type="ECO:0000313" key="17">
    <source>
        <dbReference type="EMBL" id="MEL3970987.1"/>
    </source>
</evidence>
<dbReference type="PRINTS" id="PR00344">
    <property type="entry name" value="BCTRLSENSOR"/>
</dbReference>
<dbReference type="InterPro" id="IPR003594">
    <property type="entry name" value="HATPase_dom"/>
</dbReference>
<dbReference type="Pfam" id="PF00512">
    <property type="entry name" value="HisKA"/>
    <property type="match status" value="1"/>
</dbReference>
<evidence type="ECO:0000256" key="10">
    <source>
        <dbReference type="ARBA" id="ARBA00022840"/>
    </source>
</evidence>
<dbReference type="PROSITE" id="PS50885">
    <property type="entry name" value="HAMP"/>
    <property type="match status" value="1"/>
</dbReference>
<evidence type="ECO:0000256" key="4">
    <source>
        <dbReference type="ARBA" id="ARBA00022475"/>
    </source>
</evidence>
<dbReference type="InterPro" id="IPR036097">
    <property type="entry name" value="HisK_dim/P_sf"/>
</dbReference>
<evidence type="ECO:0000256" key="8">
    <source>
        <dbReference type="ARBA" id="ARBA00022741"/>
    </source>
</evidence>
<dbReference type="GO" id="GO:0016301">
    <property type="term" value="F:kinase activity"/>
    <property type="evidence" value="ECO:0007669"/>
    <property type="project" value="UniProtKB-KW"/>
</dbReference>
<keyword evidence="11 14" id="KW-1133">Transmembrane helix</keyword>
<dbReference type="SUPFAM" id="SSF47384">
    <property type="entry name" value="Homodimeric domain of signal transducing histidine kinase"/>
    <property type="match status" value="1"/>
</dbReference>
<dbReference type="InterPro" id="IPR050398">
    <property type="entry name" value="HssS/ArlS-like"/>
</dbReference>